<keyword evidence="7" id="KW-1185">Reference proteome</keyword>
<comment type="similarity">
    <text evidence="1 5">Belongs to the DegT/DnrJ/EryC1 family.</text>
</comment>
<dbReference type="GO" id="GO:0030170">
    <property type="term" value="F:pyridoxal phosphate binding"/>
    <property type="evidence" value="ECO:0007669"/>
    <property type="project" value="TreeGrafter"/>
</dbReference>
<dbReference type="RefSeq" id="WP_069479175.1">
    <property type="nucleotide sequence ID" value="NZ_CP017111.1"/>
</dbReference>
<dbReference type="PATRIC" id="fig|1193502.14.peg.2943"/>
<dbReference type="NCBIfam" id="TIGR03588">
    <property type="entry name" value="PseC"/>
    <property type="match status" value="1"/>
</dbReference>
<dbReference type="PIRSF" id="PIRSF000390">
    <property type="entry name" value="PLP_StrS"/>
    <property type="match status" value="1"/>
</dbReference>
<dbReference type="GO" id="GO:0008483">
    <property type="term" value="F:transaminase activity"/>
    <property type="evidence" value="ECO:0007669"/>
    <property type="project" value="TreeGrafter"/>
</dbReference>
<evidence type="ECO:0000313" key="7">
    <source>
        <dbReference type="Proteomes" id="UP000094609"/>
    </source>
</evidence>
<dbReference type="AlphaFoldDB" id="A0A1D7TNX1"/>
<dbReference type="InterPro" id="IPR015421">
    <property type="entry name" value="PyrdxlP-dep_Trfase_major"/>
</dbReference>
<dbReference type="CDD" id="cd00616">
    <property type="entry name" value="AHBA_syn"/>
    <property type="match status" value="1"/>
</dbReference>
<dbReference type="EC" id="2.6.1.92" evidence="2"/>
<gene>
    <name evidence="6" type="ORF">SHALO_2908</name>
</gene>
<dbReference type="Proteomes" id="UP000094609">
    <property type="component" value="Chromosome"/>
</dbReference>
<evidence type="ECO:0000256" key="1">
    <source>
        <dbReference type="ARBA" id="ARBA00037999"/>
    </source>
</evidence>
<feature type="active site" description="Proton acceptor" evidence="3">
    <location>
        <position position="179"/>
    </location>
</feature>
<dbReference type="KEGG" id="shal:SHALO_2908"/>
<dbReference type="EMBL" id="CP017111">
    <property type="protein sequence ID" value="AOO66660.1"/>
    <property type="molecule type" value="Genomic_DNA"/>
</dbReference>
<accession>A0A1D7TNX1</accession>
<proteinExistence type="inferred from homology"/>
<evidence type="ECO:0000256" key="2">
    <source>
        <dbReference type="NCBIfam" id="TIGR03588"/>
    </source>
</evidence>
<organism evidence="6 7">
    <name type="scientific">Sulfurospirillum halorespirans DSM 13726</name>
    <dbReference type="NCBI Taxonomy" id="1193502"/>
    <lineage>
        <taxon>Bacteria</taxon>
        <taxon>Pseudomonadati</taxon>
        <taxon>Campylobacterota</taxon>
        <taxon>Epsilonproteobacteria</taxon>
        <taxon>Campylobacterales</taxon>
        <taxon>Sulfurospirillaceae</taxon>
        <taxon>Sulfurospirillum</taxon>
    </lineage>
</organism>
<dbReference type="InterPro" id="IPR000653">
    <property type="entry name" value="DegT/StrS_aminotransferase"/>
</dbReference>
<dbReference type="STRING" id="1193502.SHALO_2908"/>
<evidence type="ECO:0000256" key="5">
    <source>
        <dbReference type="RuleBase" id="RU004508"/>
    </source>
</evidence>
<dbReference type="PANTHER" id="PTHR30244:SF34">
    <property type="entry name" value="DTDP-4-AMINO-4,6-DIDEOXYGALACTOSE TRANSAMINASE"/>
    <property type="match status" value="1"/>
</dbReference>
<dbReference type="InterPro" id="IPR020026">
    <property type="entry name" value="PseC"/>
</dbReference>
<keyword evidence="4 5" id="KW-0663">Pyridoxal phosphate</keyword>
<dbReference type="SUPFAM" id="SSF53383">
    <property type="entry name" value="PLP-dependent transferases"/>
    <property type="match status" value="1"/>
</dbReference>
<dbReference type="Gene3D" id="3.40.640.10">
    <property type="entry name" value="Type I PLP-dependent aspartate aminotransferase-like (Major domain)"/>
    <property type="match status" value="1"/>
</dbReference>
<name>A0A1D7TNX1_9BACT</name>
<dbReference type="Pfam" id="PF01041">
    <property type="entry name" value="DegT_DnrJ_EryC1"/>
    <property type="match status" value="1"/>
</dbReference>
<dbReference type="GO" id="GO:0000271">
    <property type="term" value="P:polysaccharide biosynthetic process"/>
    <property type="evidence" value="ECO:0007669"/>
    <property type="project" value="TreeGrafter"/>
</dbReference>
<dbReference type="Gene3D" id="3.90.1150.10">
    <property type="entry name" value="Aspartate Aminotransferase, domain 1"/>
    <property type="match status" value="1"/>
</dbReference>
<dbReference type="InterPro" id="IPR015422">
    <property type="entry name" value="PyrdxlP-dep_Trfase_small"/>
</dbReference>
<dbReference type="InterPro" id="IPR015424">
    <property type="entry name" value="PyrdxlP-dep_Trfase"/>
</dbReference>
<dbReference type="PANTHER" id="PTHR30244">
    <property type="entry name" value="TRANSAMINASE"/>
    <property type="match status" value="1"/>
</dbReference>
<protein>
    <recommendedName>
        <fullName evidence="2">UDP-4-amino-4,6-dideoxy-N-acetyl-beta-L-altrosamine transaminase</fullName>
        <ecNumber evidence="2">2.6.1.92</ecNumber>
    </recommendedName>
</protein>
<evidence type="ECO:0000256" key="4">
    <source>
        <dbReference type="PIRSR" id="PIRSR000390-2"/>
    </source>
</evidence>
<evidence type="ECO:0000313" key="6">
    <source>
        <dbReference type="EMBL" id="AOO66660.1"/>
    </source>
</evidence>
<feature type="modified residue" description="N6-(pyridoxal phosphate)lysine" evidence="4">
    <location>
        <position position="179"/>
    </location>
</feature>
<sequence>MIPYSRQSIDQSDIDAVVETLKGDFLTGGKTVSDFEEALAAYLGIKHVCVLNSATSALHVAYQIIGLGVGDEVITTPLTFAATSNTAIQCGAKPIFCDIKYDGNINETKLEALITPQTKAIAPVDFGGNPLPIKTIKALCDKHKLFLIEDASHALGSEIDGVKVGNVADMTIFSFHAIKPITTFEGGAIATNNTEFYEKAKLLRSHGIVKKPHWNSDMIALGENYRLSDVACALGLSQMKRLDSFIAKRADIARYYDTRFQNNPYFTTIAIAQTKKSSYHLYPILLDSSLWCAKEELFESLHVKGIGVQVHYKPIYQFSYYKALFGEQRLSTAEDFYRAELSIPCHQGMSMEDAIWIADTLIEEIEKIKGCTR</sequence>
<evidence type="ECO:0000256" key="3">
    <source>
        <dbReference type="PIRSR" id="PIRSR000390-1"/>
    </source>
</evidence>
<reference evidence="7" key="1">
    <citation type="submission" date="2016-08" db="EMBL/GenBank/DDBJ databases">
        <title>Complete genome sequence of the organohalide-respiring Epsilonproteobacterium Sulfurospirillum halorespirans.</title>
        <authorList>
            <person name="Goris T."/>
            <person name="Zimmermann J."/>
            <person name="Schenz B."/>
            <person name="Lemos M."/>
            <person name="Hackermueller J."/>
            <person name="Diekert G."/>
        </authorList>
    </citation>
    <scope>NUCLEOTIDE SEQUENCE [LARGE SCALE GENOMIC DNA]</scope>
    <source>
        <strain>DSM 13726</strain>
        <strain evidence="7">PCE-M2</strain>
    </source>
</reference>